<name>A0A310SCN4_9HYME</name>
<dbReference type="EMBL" id="KQ761289">
    <property type="protein sequence ID" value="OAD57923.1"/>
    <property type="molecule type" value="Genomic_DNA"/>
</dbReference>
<comment type="subunit">
    <text evidence="6">Part of the activated spliceosome B/catalytic step 1 spliceosome, one of the forms of the spliceosome which has a well-formed active site but still cannot catalyze the branching reaction and is composed at least of 52 proteins, the U2, U5 and U6 snRNAs and the pre-mRNA. Recruited during early steps of activated spliceosome B maturation, it is probably one of the first proteins released from this complex as he matures to the spliceosome C complex. Component of the minor spliceosome, which splices U12-type introns.</text>
</comment>
<comment type="subcellular location">
    <subcellularLocation>
        <location evidence="1">Nucleus</location>
    </subcellularLocation>
</comment>
<accession>A0A310SCN4</accession>
<dbReference type="PANTHER" id="PTHR45625">
    <property type="entry name" value="PEPTIDYL-PROLYL CIS-TRANS ISOMERASE-RELATED"/>
    <property type="match status" value="1"/>
</dbReference>
<keyword evidence="8" id="KW-0413">Isomerase</keyword>
<protein>
    <recommendedName>
        <fullName evidence="4">Spliceosome-associated protein CWC27 homolog</fullName>
    </recommendedName>
    <alternativeName>
        <fullName evidence="5">Probable inactive peptidyl-prolyl cis-trans isomerase CWC27 homolog</fullName>
    </alternativeName>
</protein>
<keyword evidence="3" id="KW-0539">Nucleus</keyword>
<evidence type="ECO:0000259" key="7">
    <source>
        <dbReference type="Pfam" id="PF00160"/>
    </source>
</evidence>
<comment type="similarity">
    <text evidence="2">Belongs to the cyclophilin-type PPIase family.</text>
</comment>
<dbReference type="InterPro" id="IPR044666">
    <property type="entry name" value="Cyclophilin_A-like"/>
</dbReference>
<evidence type="ECO:0000256" key="1">
    <source>
        <dbReference type="ARBA" id="ARBA00004123"/>
    </source>
</evidence>
<reference evidence="8 9" key="1">
    <citation type="submission" date="2015-07" db="EMBL/GenBank/DDBJ databases">
        <title>The genome of Eufriesea mexicana.</title>
        <authorList>
            <person name="Pan H."/>
            <person name="Kapheim K."/>
        </authorList>
    </citation>
    <scope>NUCLEOTIDE SEQUENCE [LARGE SCALE GENOMIC DNA]</scope>
    <source>
        <strain evidence="8">0111107269</strain>
        <tissue evidence="8">Whole body</tissue>
    </source>
</reference>
<dbReference type="GO" id="GO:0003755">
    <property type="term" value="F:peptidyl-prolyl cis-trans isomerase activity"/>
    <property type="evidence" value="ECO:0007669"/>
    <property type="project" value="InterPro"/>
</dbReference>
<gene>
    <name evidence="8" type="ORF">WN48_01243</name>
</gene>
<evidence type="ECO:0000256" key="4">
    <source>
        <dbReference type="ARBA" id="ARBA00040027"/>
    </source>
</evidence>
<evidence type="ECO:0000256" key="6">
    <source>
        <dbReference type="ARBA" id="ARBA00046368"/>
    </source>
</evidence>
<dbReference type="PANTHER" id="PTHR45625:SF6">
    <property type="entry name" value="SPLICEOSOME-ASSOCIATED PROTEIN CWC27 HOMOLOG"/>
    <property type="match status" value="1"/>
</dbReference>
<dbReference type="Gene3D" id="2.40.100.10">
    <property type="entry name" value="Cyclophilin-like"/>
    <property type="match status" value="1"/>
</dbReference>
<evidence type="ECO:0000256" key="5">
    <source>
        <dbReference type="ARBA" id="ARBA00042090"/>
    </source>
</evidence>
<organism evidence="8 9">
    <name type="scientific">Eufriesea mexicana</name>
    <dbReference type="NCBI Taxonomy" id="516756"/>
    <lineage>
        <taxon>Eukaryota</taxon>
        <taxon>Metazoa</taxon>
        <taxon>Ecdysozoa</taxon>
        <taxon>Arthropoda</taxon>
        <taxon>Hexapoda</taxon>
        <taxon>Insecta</taxon>
        <taxon>Pterygota</taxon>
        <taxon>Neoptera</taxon>
        <taxon>Endopterygota</taxon>
        <taxon>Hymenoptera</taxon>
        <taxon>Apocrita</taxon>
        <taxon>Aculeata</taxon>
        <taxon>Apoidea</taxon>
        <taxon>Anthophila</taxon>
        <taxon>Apidae</taxon>
        <taxon>Eufriesea</taxon>
    </lineage>
</organism>
<keyword evidence="9" id="KW-1185">Reference proteome</keyword>
<evidence type="ECO:0000256" key="3">
    <source>
        <dbReference type="ARBA" id="ARBA00023242"/>
    </source>
</evidence>
<dbReference type="AlphaFoldDB" id="A0A310SCN4"/>
<dbReference type="Proteomes" id="UP000250275">
    <property type="component" value="Unassembled WGS sequence"/>
</dbReference>
<evidence type="ECO:0000313" key="9">
    <source>
        <dbReference type="Proteomes" id="UP000250275"/>
    </source>
</evidence>
<proteinExistence type="inferred from homology"/>
<dbReference type="InterPro" id="IPR029000">
    <property type="entry name" value="Cyclophilin-like_dom_sf"/>
</dbReference>
<dbReference type="InterPro" id="IPR002130">
    <property type="entry name" value="Cyclophilin-type_PPIase_dom"/>
</dbReference>
<dbReference type="GO" id="GO:0071013">
    <property type="term" value="C:catalytic step 2 spliceosome"/>
    <property type="evidence" value="ECO:0007669"/>
    <property type="project" value="TreeGrafter"/>
</dbReference>
<sequence>MKEVRRGNACYAESRNKKGAAYVSTEKNAWQGHINIRIDEEMENEYLNDGVEAYKEKREARMKEVRRGNAYYAESRKRKGAAYVSTEKNVWHRRGNMGFIEEMENEQVVTMGANVGDIELELRAKETPKTYRNFIQLCVEGFYHDLIFHTQGGDLTGTGEGGKIFGEPFKVKLYLKIK</sequence>
<evidence type="ECO:0000256" key="2">
    <source>
        <dbReference type="ARBA" id="ARBA00007365"/>
    </source>
</evidence>
<evidence type="ECO:0000313" key="8">
    <source>
        <dbReference type="EMBL" id="OAD57923.1"/>
    </source>
</evidence>
<dbReference type="Pfam" id="PF00160">
    <property type="entry name" value="Pro_isomerase"/>
    <property type="match status" value="1"/>
</dbReference>
<feature type="domain" description="PPIase cyclophilin-type" evidence="7">
    <location>
        <begin position="109"/>
        <end position="157"/>
    </location>
</feature>
<dbReference type="SUPFAM" id="SSF50891">
    <property type="entry name" value="Cyclophilin-like"/>
    <property type="match status" value="1"/>
</dbReference>